<feature type="transmembrane region" description="Helical" evidence="1">
    <location>
        <begin position="444"/>
        <end position="463"/>
    </location>
</feature>
<keyword evidence="1" id="KW-1133">Transmembrane helix</keyword>
<proteinExistence type="predicted"/>
<dbReference type="VEuPathDB" id="TriTrypDB:TEOVI_000547300"/>
<dbReference type="AlphaFoldDB" id="A0A1G4HYZ9"/>
<evidence type="ECO:0000313" key="4">
    <source>
        <dbReference type="Proteomes" id="UP000195570"/>
    </source>
</evidence>
<evidence type="ECO:0000256" key="1">
    <source>
        <dbReference type="SAM" id="Phobius"/>
    </source>
</evidence>
<keyword evidence="4" id="KW-1185">Reference proteome</keyword>
<dbReference type="GeneID" id="92379413"/>
<evidence type="ECO:0000256" key="2">
    <source>
        <dbReference type="SAM" id="SignalP"/>
    </source>
</evidence>
<comment type="caution">
    <text evidence="3">The sequence shown here is derived from an EMBL/GenBank/DDBJ whole genome shotgun (WGS) entry which is preliminary data.</text>
</comment>
<dbReference type="Proteomes" id="UP000195570">
    <property type="component" value="Unassembled WGS sequence"/>
</dbReference>
<keyword evidence="1" id="KW-0472">Membrane</keyword>
<evidence type="ECO:0000313" key="3">
    <source>
        <dbReference type="EMBL" id="SCU64543.1"/>
    </source>
</evidence>
<dbReference type="EMBL" id="CZPT02000082">
    <property type="protein sequence ID" value="SCU64543.1"/>
    <property type="molecule type" value="Genomic_DNA"/>
</dbReference>
<name>A0A1G4HYZ9_TRYEQ</name>
<keyword evidence="2" id="KW-0732">Signal</keyword>
<reference evidence="3" key="1">
    <citation type="submission" date="2016-09" db="EMBL/GenBank/DDBJ databases">
        <authorList>
            <person name="Hebert L."/>
            <person name="Moumen B."/>
        </authorList>
    </citation>
    <scope>NUCLEOTIDE SEQUENCE [LARGE SCALE GENOMIC DNA]</scope>
    <source>
        <strain evidence="3">OVI</strain>
    </source>
</reference>
<gene>
    <name evidence="3" type="ORF">TEOVI_000547300</name>
</gene>
<protein>
    <submittedName>
        <fullName evidence="3">Uncharacterized protein</fullName>
    </submittedName>
</protein>
<feature type="chain" id="PRO_5009235040" evidence="2">
    <location>
        <begin position="33"/>
        <end position="617"/>
    </location>
</feature>
<dbReference type="RefSeq" id="XP_067076288.1">
    <property type="nucleotide sequence ID" value="XM_067220187.1"/>
</dbReference>
<accession>A0A1G4HYZ9</accession>
<keyword evidence="1" id="KW-0812">Transmembrane</keyword>
<feature type="transmembrane region" description="Helical" evidence="1">
    <location>
        <begin position="374"/>
        <end position="394"/>
    </location>
</feature>
<organism evidence="3 4">
    <name type="scientific">Trypanosoma equiperdum</name>
    <dbReference type="NCBI Taxonomy" id="5694"/>
    <lineage>
        <taxon>Eukaryota</taxon>
        <taxon>Discoba</taxon>
        <taxon>Euglenozoa</taxon>
        <taxon>Kinetoplastea</taxon>
        <taxon>Metakinetoplastina</taxon>
        <taxon>Trypanosomatida</taxon>
        <taxon>Trypanosomatidae</taxon>
        <taxon>Trypanosoma</taxon>
    </lineage>
</organism>
<feature type="transmembrane region" description="Helical" evidence="1">
    <location>
        <begin position="406"/>
        <end position="432"/>
    </location>
</feature>
<sequence length="617" mass="68790">MVMACGAWYVMRFNLFMQLLAVCLITCGTTTADTTAFCHELEPFLVQTLPQASAHLLETAIAKEAAGDNVNVTCALTPGKSVVVLLGSSNVHRFSPLRNPPPVIKLDTADGEFTHEVRGTFMFRYFRSWVNGFRAYSWTDPASVERFFFKRHIFLRFRVSDSTGNPNADIHLSASEVLTMAGLHSIRVTSFAPVAVEIRLRGGKEPKECSDATCSKYVDAFAEHSDKSAGLTRLEVLPQRFTCSPGYGTNGWGSGVSGGPMDGEVYAFEEIGPYRGSNLWIPQWLSAWLGRRPMMTVSEKVVLDGMGRRKFLFHAEIPAVKPVCLRLSAVKNDNLIVELEESTVFDTFWLKIMLLFVLLVFIKPWVEEIPALQIFIAGLGSVTLLFVVTILYVLKRLQGMTIGKVGLVAMATLGGTALLAETFLSAVVALYYAFVHYDNEAEMIFYGSAMLLVFGLTCGLLSRHYCATYLTELTRWTLRLLQLAVLACAIMQNREATFASFVAALLFHPPRILRLIQWFSSSSSLVNNENEPQETFPSEALREVTYVTPLCMEGRTGRVSTMDSRERLDLYRISGNEYTHRALEDLARRVNSNPDRYASKVNDAGGVLNWAKGYQYS</sequence>
<feature type="signal peptide" evidence="2">
    <location>
        <begin position="1"/>
        <end position="32"/>
    </location>
</feature>